<dbReference type="PANTHER" id="PTHR45675:SF7">
    <property type="entry name" value="TRANSCRIPTION FACTOR MYB48"/>
    <property type="match status" value="1"/>
</dbReference>
<dbReference type="eggNOG" id="KOG0048">
    <property type="taxonomic scope" value="Eukaryota"/>
</dbReference>
<feature type="domain" description="Myb-like" evidence="9">
    <location>
        <begin position="57"/>
        <end position="107"/>
    </location>
</feature>
<dbReference type="InterPro" id="IPR001005">
    <property type="entry name" value="SANT/Myb"/>
</dbReference>
<keyword evidence="3" id="KW-0805">Transcription regulation</keyword>
<dbReference type="GO" id="GO:0003700">
    <property type="term" value="F:DNA-binding transcription factor activity"/>
    <property type="evidence" value="ECO:0007669"/>
    <property type="project" value="InterPro"/>
</dbReference>
<dbReference type="Gene3D" id="1.10.10.60">
    <property type="entry name" value="Homeodomain-like"/>
    <property type="match status" value="2"/>
</dbReference>
<evidence type="ECO:0000259" key="9">
    <source>
        <dbReference type="PROSITE" id="PS50090"/>
    </source>
</evidence>
<organism evidence="11 12">
    <name type="scientific">Morus notabilis</name>
    <dbReference type="NCBI Taxonomy" id="981085"/>
    <lineage>
        <taxon>Eukaryota</taxon>
        <taxon>Viridiplantae</taxon>
        <taxon>Streptophyta</taxon>
        <taxon>Embryophyta</taxon>
        <taxon>Tracheophyta</taxon>
        <taxon>Spermatophyta</taxon>
        <taxon>Magnoliopsida</taxon>
        <taxon>eudicotyledons</taxon>
        <taxon>Gunneridae</taxon>
        <taxon>Pentapetalae</taxon>
        <taxon>rosids</taxon>
        <taxon>fabids</taxon>
        <taxon>Rosales</taxon>
        <taxon>Moraceae</taxon>
        <taxon>Moreae</taxon>
        <taxon>Morus</taxon>
    </lineage>
</organism>
<evidence type="ECO:0000256" key="2">
    <source>
        <dbReference type="ARBA" id="ARBA00022737"/>
    </source>
</evidence>
<keyword evidence="12" id="KW-1185">Reference proteome</keyword>
<dbReference type="Pfam" id="PF00249">
    <property type="entry name" value="Myb_DNA-binding"/>
    <property type="match status" value="2"/>
</dbReference>
<evidence type="ECO:0000313" key="12">
    <source>
        <dbReference type="Proteomes" id="UP000030645"/>
    </source>
</evidence>
<dbReference type="AlphaFoldDB" id="W9SC38"/>
<evidence type="ECO:0000256" key="4">
    <source>
        <dbReference type="ARBA" id="ARBA00023125"/>
    </source>
</evidence>
<protein>
    <submittedName>
        <fullName evidence="11">Transcription factor</fullName>
    </submittedName>
</protein>
<evidence type="ECO:0000256" key="8">
    <source>
        <dbReference type="SAM" id="MobiDB-lite"/>
    </source>
</evidence>
<evidence type="ECO:0000313" key="11">
    <source>
        <dbReference type="EMBL" id="EXC35062.1"/>
    </source>
</evidence>
<dbReference type="KEGG" id="mnt:21394127"/>
<dbReference type="OrthoDB" id="2143914at2759"/>
<feature type="domain" description="Myb-like" evidence="9">
    <location>
        <begin position="4"/>
        <end position="56"/>
    </location>
</feature>
<accession>W9SC38</accession>
<dbReference type="InterPro" id="IPR017930">
    <property type="entry name" value="Myb_dom"/>
</dbReference>
<feature type="region of interest" description="Disordered" evidence="8">
    <location>
        <begin position="109"/>
        <end position="192"/>
    </location>
</feature>
<evidence type="ECO:0000256" key="1">
    <source>
        <dbReference type="ARBA" id="ARBA00004123"/>
    </source>
</evidence>
<comment type="subcellular location">
    <subcellularLocation>
        <location evidence="1">Nucleus</location>
    </subcellularLocation>
</comment>
<comment type="function">
    <text evidence="7">Transcription factor.</text>
</comment>
<keyword evidence="2" id="KW-0677">Repeat</keyword>
<proteinExistence type="predicted"/>
<keyword evidence="6" id="KW-0539">Nucleus</keyword>
<evidence type="ECO:0000256" key="6">
    <source>
        <dbReference type="ARBA" id="ARBA00023242"/>
    </source>
</evidence>
<evidence type="ECO:0000259" key="10">
    <source>
        <dbReference type="PROSITE" id="PS51294"/>
    </source>
</evidence>
<evidence type="ECO:0000256" key="7">
    <source>
        <dbReference type="ARBA" id="ARBA00057804"/>
    </source>
</evidence>
<dbReference type="FunFam" id="1.10.10.60:FF:000259">
    <property type="entry name" value="MYB transcription factor"/>
    <property type="match status" value="1"/>
</dbReference>
<dbReference type="SMART" id="SM00717">
    <property type="entry name" value="SANT"/>
    <property type="match status" value="2"/>
</dbReference>
<dbReference type="InterPro" id="IPR044676">
    <property type="entry name" value="EOBI/EOBII-like_plant"/>
</dbReference>
<dbReference type="EMBL" id="KE346355">
    <property type="protein sequence ID" value="EXC35062.1"/>
    <property type="molecule type" value="Genomic_DNA"/>
</dbReference>
<dbReference type="InterPro" id="IPR009057">
    <property type="entry name" value="Homeodomain-like_sf"/>
</dbReference>
<keyword evidence="4" id="KW-0238">DNA-binding</keyword>
<dbReference type="SUPFAM" id="SSF46689">
    <property type="entry name" value="Homeodomain-like"/>
    <property type="match status" value="1"/>
</dbReference>
<dbReference type="PROSITE" id="PS50090">
    <property type="entry name" value="MYB_LIKE"/>
    <property type="match status" value="2"/>
</dbReference>
<dbReference type="Proteomes" id="UP000030645">
    <property type="component" value="Unassembled WGS sequence"/>
</dbReference>
<dbReference type="CDD" id="cd00167">
    <property type="entry name" value="SANT"/>
    <property type="match status" value="2"/>
</dbReference>
<gene>
    <name evidence="11" type="ORF">L484_010844</name>
</gene>
<dbReference type="GO" id="GO:0005634">
    <property type="term" value="C:nucleus"/>
    <property type="evidence" value="ECO:0007669"/>
    <property type="project" value="UniProtKB-SubCell"/>
</dbReference>
<dbReference type="PROSITE" id="PS51294">
    <property type="entry name" value="HTH_MYB"/>
    <property type="match status" value="2"/>
</dbReference>
<feature type="domain" description="HTH myb-type" evidence="10">
    <location>
        <begin position="57"/>
        <end position="111"/>
    </location>
</feature>
<reference evidence="12" key="1">
    <citation type="submission" date="2013-01" db="EMBL/GenBank/DDBJ databases">
        <title>Draft Genome Sequence of a Mulberry Tree, Morus notabilis C.K. Schneid.</title>
        <authorList>
            <person name="He N."/>
            <person name="Zhao S."/>
        </authorList>
    </citation>
    <scope>NUCLEOTIDE SEQUENCE</scope>
</reference>
<feature type="compositionally biased region" description="Low complexity" evidence="8">
    <location>
        <begin position="118"/>
        <end position="140"/>
    </location>
</feature>
<name>W9SC38_9ROSA</name>
<evidence type="ECO:0000256" key="3">
    <source>
        <dbReference type="ARBA" id="ARBA00023015"/>
    </source>
</evidence>
<feature type="domain" description="HTH myb-type" evidence="10">
    <location>
        <begin position="4"/>
        <end position="56"/>
    </location>
</feature>
<sequence length="299" mass="34389">MVVQEEIRKGPWTEQEDLQLVCFVGLFGDRRWDFIAKVSGLNRTGKSCRLRWVNYLHPGLKRGKMTPQEERLVLELHAKWGNRWSRIARKLPGRTDNEIKNYWRTHMRKTAQEKKRANNISSPSSSSSNSIKSSSSSSNITTVESLPFPDSTTGVESFYDTGGHVVSAPKEKKSPDNDQDDQKALEKEEEKEKGYYSMDDIWKEISLPEVNNDIINMKLPFYDAENCGNDNNNFNGNNNLISCPPLTTSCSSVWDDHHHDHKYYCSDSLWKMDDEAGYKPFFPTTNDQFFSCFGYGENL</sequence>
<keyword evidence="5" id="KW-0804">Transcription</keyword>
<dbReference type="PANTHER" id="PTHR45675">
    <property type="entry name" value="MYB TRANSCRIPTION FACTOR-RELATED-RELATED"/>
    <property type="match status" value="1"/>
</dbReference>
<dbReference type="GO" id="GO:0043565">
    <property type="term" value="F:sequence-specific DNA binding"/>
    <property type="evidence" value="ECO:0007669"/>
    <property type="project" value="InterPro"/>
</dbReference>
<feature type="compositionally biased region" description="Basic and acidic residues" evidence="8">
    <location>
        <begin position="169"/>
        <end position="192"/>
    </location>
</feature>
<dbReference type="FunFam" id="1.10.10.60:FF:000011">
    <property type="entry name" value="Myb transcription factor"/>
    <property type="match status" value="1"/>
</dbReference>
<evidence type="ECO:0000256" key="5">
    <source>
        <dbReference type="ARBA" id="ARBA00023163"/>
    </source>
</evidence>